<dbReference type="RefSeq" id="WP_099150330.1">
    <property type="nucleotide sequence ID" value="NZ_PDUD01000018.1"/>
</dbReference>
<protein>
    <recommendedName>
        <fullName evidence="3">J domain-containing protein</fullName>
    </recommendedName>
</protein>
<accession>A0A2D0ND68</accession>
<dbReference type="Proteomes" id="UP000223913">
    <property type="component" value="Unassembled WGS sequence"/>
</dbReference>
<dbReference type="AlphaFoldDB" id="A0A2D0ND68"/>
<evidence type="ECO:0000313" key="1">
    <source>
        <dbReference type="EMBL" id="PHN06348.1"/>
    </source>
</evidence>
<name>A0A2D0ND68_FLAN2</name>
<evidence type="ECO:0008006" key="3">
    <source>
        <dbReference type="Google" id="ProtNLM"/>
    </source>
</evidence>
<reference evidence="1 2" key="1">
    <citation type="submission" date="2017-10" db="EMBL/GenBank/DDBJ databases">
        <title>The draft genome sequence of Lewinella nigricans NBRC 102662.</title>
        <authorList>
            <person name="Wang K."/>
        </authorList>
    </citation>
    <scope>NUCLEOTIDE SEQUENCE [LARGE SCALE GENOMIC DNA]</scope>
    <source>
        <strain evidence="1 2">NBRC 102662</strain>
    </source>
</reference>
<comment type="caution">
    <text evidence="1">The sequence shown here is derived from an EMBL/GenBank/DDBJ whole genome shotgun (WGS) entry which is preliminary data.</text>
</comment>
<evidence type="ECO:0000313" key="2">
    <source>
        <dbReference type="Proteomes" id="UP000223913"/>
    </source>
</evidence>
<sequence>MPSNHWTEAEKDAIQKYYGQPIESLRPEDFHKTRKKILAKYHPDNFEKFEDETIREMATDRFQSIEQLNKKIELHFAGKLGISNTTDRDRAFHPDAQYAFDKLKIELITSDKDLKYHLFGTFYRWLVYGDKFKIPDTTASIIIDEDHQGSSIGYRETIRMYLTFDTKDSVETIVDWLYGKIAGRASSLLIHGDVVEVDYDAILRSIKQTTFLQIGPGGAEE</sequence>
<keyword evidence="2" id="KW-1185">Reference proteome</keyword>
<proteinExistence type="predicted"/>
<gene>
    <name evidence="1" type="ORF">CRP01_12315</name>
</gene>
<organism evidence="1 2">
    <name type="scientific">Flavilitoribacter nigricans (strain ATCC 23147 / DSM 23189 / NBRC 102662 / NCIMB 1420 / SS-2)</name>
    <name type="common">Lewinella nigricans</name>
    <dbReference type="NCBI Taxonomy" id="1122177"/>
    <lineage>
        <taxon>Bacteria</taxon>
        <taxon>Pseudomonadati</taxon>
        <taxon>Bacteroidota</taxon>
        <taxon>Saprospiria</taxon>
        <taxon>Saprospirales</taxon>
        <taxon>Lewinellaceae</taxon>
        <taxon>Flavilitoribacter</taxon>
    </lineage>
</organism>
<dbReference type="EMBL" id="PDUD01000018">
    <property type="protein sequence ID" value="PHN06348.1"/>
    <property type="molecule type" value="Genomic_DNA"/>
</dbReference>